<keyword evidence="10" id="KW-0282">Flagellum</keyword>
<sequence>MGSTFSSLNAGLTGLYAAQRLIEVSGQNINNMNTPGYTRQRVEQRALGIGSEPSVFAGSVPQGGGVEITRIRRLDDFFLDAKLRLETGRAAGTKETSEAWKGIESSMDELGRMSVSDSMRTFFKSWGDVNNNSDNRGARASTLGAAEALVTNIKTGYTHINDLWKNGREQLDALVADLNTTMDSVQKLNDRIRKTTVSGGNASGAVNHLKDERDQLIMHISKLTGATVRQGYSVYTKENAPHPSMIGQAYEDGTVEVMLGGNSLVGKDYVNHFEVEGARDMAGIDAAPRDKYKAAVDALKAKFPTNWNDTFDYHGQKIQKYQAHVQRYEVGDEILKPDGSKKKLDSGDSEVGTKYVAFYDMEGVQKGTKKLKEAKVEKTEQGFTEFTFMKDEGPARLRWELGGHVVAIEDGTIGGLMQNLKPAQFPGVSGTIGSGGAWAETGKLYNDLATNLADEINGIHANNVGQKLPDGSTGNNNTKTLVTKETKFYKVDLTKPVNDRDRMQELTGETLKRIDYKTEEAYDTAVKQRVAKLEKDHQGSGIVYENVKEDGGDFFKFAATDNKLPAAMRLSVAVKDPQMIAAGQYVNGVYDGSVSLALGNRQDAPTSAMNEWSKSVVDIGVHAKGADDKHTLAEQTRQIAEQQQKSQSSVDMNEEVINLIQGQHAYAGAARIMSTVNSMLEALINIGR</sequence>
<dbReference type="Proteomes" id="UP000003343">
    <property type="component" value="Unassembled WGS sequence"/>
</dbReference>
<evidence type="ECO:0000259" key="8">
    <source>
        <dbReference type="Pfam" id="PF06429"/>
    </source>
</evidence>
<feature type="domain" description="Flagellar hook-associated protein FlgK helical" evidence="9">
    <location>
        <begin position="103"/>
        <end position="279"/>
    </location>
</feature>
<evidence type="ECO:0000256" key="5">
    <source>
        <dbReference type="ARBA" id="ARBA00022525"/>
    </source>
</evidence>
<evidence type="ECO:0000256" key="3">
    <source>
        <dbReference type="ARBA" id="ARBA00009677"/>
    </source>
</evidence>
<evidence type="ECO:0000256" key="1">
    <source>
        <dbReference type="ARBA" id="ARBA00004365"/>
    </source>
</evidence>
<feature type="domain" description="Flagellar basal-body/hook protein C-terminal" evidence="8">
    <location>
        <begin position="647"/>
        <end position="686"/>
    </location>
</feature>
<keyword evidence="10" id="KW-0966">Cell projection</keyword>
<dbReference type="InterPro" id="IPR001444">
    <property type="entry name" value="Flag_bb_rod_N"/>
</dbReference>
<dbReference type="GO" id="GO:0005198">
    <property type="term" value="F:structural molecule activity"/>
    <property type="evidence" value="ECO:0007669"/>
    <property type="project" value="InterPro"/>
</dbReference>
<dbReference type="Pfam" id="PF00460">
    <property type="entry name" value="Flg_bb_rod"/>
    <property type="match status" value="1"/>
</dbReference>
<dbReference type="GO" id="GO:0005576">
    <property type="term" value="C:extracellular region"/>
    <property type="evidence" value="ECO:0007669"/>
    <property type="project" value="UniProtKB-SubCell"/>
</dbReference>
<keyword evidence="11" id="KW-1185">Reference proteome</keyword>
<feature type="domain" description="Flagellar basal body rod protein N-terminal" evidence="7">
    <location>
        <begin position="8"/>
        <end position="38"/>
    </location>
</feature>
<dbReference type="PANTHER" id="PTHR30033:SF2">
    <property type="entry name" value="FLAGELLAR HOOK PROTEIN"/>
    <property type="match status" value="1"/>
</dbReference>
<dbReference type="HOGENOM" id="CLU_012762_1_1_11"/>
<dbReference type="GO" id="GO:0009424">
    <property type="term" value="C:bacterial-type flagellum hook"/>
    <property type="evidence" value="ECO:0007669"/>
    <property type="project" value="InterPro"/>
</dbReference>
<dbReference type="RefSeq" id="WP_004011291.1">
    <property type="nucleotide sequence ID" value="NZ_GL622346.1"/>
</dbReference>
<comment type="similarity">
    <text evidence="3">Belongs to the flagella basal body rod proteins family.</text>
</comment>
<gene>
    <name evidence="10" type="primary">flgK</name>
    <name evidence="10" type="ORF">HMPREF0576_1449</name>
</gene>
<dbReference type="PRINTS" id="PR01005">
    <property type="entry name" value="FLGHOOKAP1"/>
</dbReference>
<dbReference type="Pfam" id="PF06429">
    <property type="entry name" value="Flg_bbr_C"/>
    <property type="match status" value="1"/>
</dbReference>
<dbReference type="InterPro" id="IPR053927">
    <property type="entry name" value="FlgK_helical"/>
</dbReference>
<evidence type="ECO:0000313" key="10">
    <source>
        <dbReference type="EMBL" id="EFU81607.1"/>
    </source>
</evidence>
<comment type="subcellular location">
    <subcellularLocation>
        <location evidence="1">Bacterial flagellum</location>
    </subcellularLocation>
    <subcellularLocation>
        <location evidence="2">Secreted</location>
    </subcellularLocation>
</comment>
<keyword evidence="6" id="KW-0975">Bacterial flagellum</keyword>
<keyword evidence="10" id="KW-0969">Cilium</keyword>
<evidence type="ECO:0000256" key="6">
    <source>
        <dbReference type="ARBA" id="ARBA00023143"/>
    </source>
</evidence>
<evidence type="ECO:0000313" key="11">
    <source>
        <dbReference type="Proteomes" id="UP000003343"/>
    </source>
</evidence>
<evidence type="ECO:0000256" key="4">
    <source>
        <dbReference type="ARBA" id="ARBA00016244"/>
    </source>
</evidence>
<evidence type="ECO:0000259" key="7">
    <source>
        <dbReference type="Pfam" id="PF00460"/>
    </source>
</evidence>
<protein>
    <recommendedName>
        <fullName evidence="4">Flagellar hook-associated protein 1</fullName>
    </recommendedName>
</protein>
<evidence type="ECO:0000256" key="2">
    <source>
        <dbReference type="ARBA" id="ARBA00004613"/>
    </source>
</evidence>
<dbReference type="InterPro" id="IPR002371">
    <property type="entry name" value="FlgK"/>
</dbReference>
<comment type="caution">
    <text evidence="10">The sequence shown here is derived from an EMBL/GenBank/DDBJ whole genome shotgun (WGS) entry which is preliminary data.</text>
</comment>
<dbReference type="SUPFAM" id="SSF64518">
    <property type="entry name" value="Phase 1 flagellin"/>
    <property type="match status" value="1"/>
</dbReference>
<organism evidence="10 11">
    <name type="scientific">Mobiluncus holmesii ATCC 35242</name>
    <dbReference type="NCBI Taxonomy" id="887899"/>
    <lineage>
        <taxon>Bacteria</taxon>
        <taxon>Bacillati</taxon>
        <taxon>Actinomycetota</taxon>
        <taxon>Actinomycetes</taxon>
        <taxon>Actinomycetales</taxon>
        <taxon>Actinomycetaceae</taxon>
        <taxon>Mobiluncus</taxon>
    </lineage>
</organism>
<dbReference type="Pfam" id="PF22638">
    <property type="entry name" value="FlgK_D1"/>
    <property type="match status" value="1"/>
</dbReference>
<name>E6M559_9ACTO</name>
<dbReference type="GO" id="GO:0044780">
    <property type="term" value="P:bacterial-type flagellum assembly"/>
    <property type="evidence" value="ECO:0007669"/>
    <property type="project" value="InterPro"/>
</dbReference>
<proteinExistence type="inferred from homology"/>
<dbReference type="AlphaFoldDB" id="E6M559"/>
<dbReference type="EMBL" id="AEPZ01000010">
    <property type="protein sequence ID" value="EFU81607.1"/>
    <property type="molecule type" value="Genomic_DNA"/>
</dbReference>
<reference evidence="10 11" key="1">
    <citation type="submission" date="2010-12" db="EMBL/GenBank/DDBJ databases">
        <authorList>
            <person name="Muzny D."/>
            <person name="Qin X."/>
            <person name="Deng J."/>
            <person name="Jiang H."/>
            <person name="Liu Y."/>
            <person name="Qu J."/>
            <person name="Song X.-Z."/>
            <person name="Zhang L."/>
            <person name="Thornton R."/>
            <person name="Coyle M."/>
            <person name="Francisco L."/>
            <person name="Jackson L."/>
            <person name="Javaid M."/>
            <person name="Korchina V."/>
            <person name="Kovar C."/>
            <person name="Mata R."/>
            <person name="Mathew T."/>
            <person name="Ngo R."/>
            <person name="Nguyen L."/>
            <person name="Nguyen N."/>
            <person name="Okwuonu G."/>
            <person name="Ongeri F."/>
            <person name="Pham C."/>
            <person name="Simmons D."/>
            <person name="Wilczek-Boney K."/>
            <person name="Hale W."/>
            <person name="Jakkamsetti A."/>
            <person name="Pham P."/>
            <person name="Ruth R."/>
            <person name="San Lucas F."/>
            <person name="Warren J."/>
            <person name="Zhang J."/>
            <person name="Zhao Z."/>
            <person name="Zhou C."/>
            <person name="Zhu D."/>
            <person name="Lee S."/>
            <person name="Bess C."/>
            <person name="Blankenburg K."/>
            <person name="Forbes L."/>
            <person name="Fu Q."/>
            <person name="Gubbala S."/>
            <person name="Hirani K."/>
            <person name="Jayaseelan J.C."/>
            <person name="Lara F."/>
            <person name="Munidasa M."/>
            <person name="Palculict T."/>
            <person name="Patil S."/>
            <person name="Pu L.-L."/>
            <person name="Saada N."/>
            <person name="Tang L."/>
            <person name="Weissenberger G."/>
            <person name="Zhu Y."/>
            <person name="Hemphill L."/>
            <person name="Shang Y."/>
            <person name="Youmans B."/>
            <person name="Ayvaz T."/>
            <person name="Ross M."/>
            <person name="Santibanez J."/>
            <person name="Aqrawi P."/>
            <person name="Gross S."/>
            <person name="Joshi V."/>
            <person name="Fowler G."/>
            <person name="Nazareth L."/>
            <person name="Reid J."/>
            <person name="Worley K."/>
            <person name="Petrosino J."/>
            <person name="Highlander S."/>
            <person name="Gibbs R."/>
        </authorList>
    </citation>
    <scope>NUCLEOTIDE SEQUENCE [LARGE SCALE GENOMIC DNA]</scope>
    <source>
        <strain evidence="10 11">ATCC 35242</strain>
    </source>
</reference>
<keyword evidence="5" id="KW-0964">Secreted</keyword>
<dbReference type="PANTHER" id="PTHR30033">
    <property type="entry name" value="FLAGELLAR HOOK-ASSOCIATED PROTEIN 1"/>
    <property type="match status" value="1"/>
</dbReference>
<accession>E6M559</accession>
<evidence type="ECO:0000259" key="9">
    <source>
        <dbReference type="Pfam" id="PF22638"/>
    </source>
</evidence>
<dbReference type="InterPro" id="IPR010930">
    <property type="entry name" value="Flg_bb/hook_C_dom"/>
</dbReference>